<reference evidence="3 4" key="1">
    <citation type="submission" date="2024-03" db="EMBL/GenBank/DDBJ databases">
        <title>Aureococcus anophagefferens CCMP1851 and Kratosvirus quantuckense: Draft genome of a second virus-susceptible host strain in the model system.</title>
        <authorList>
            <person name="Chase E."/>
            <person name="Truchon A.R."/>
            <person name="Schepens W."/>
            <person name="Wilhelm S.W."/>
        </authorList>
    </citation>
    <scope>NUCLEOTIDE SEQUENCE [LARGE SCALE GENOMIC DNA]</scope>
    <source>
        <strain evidence="3 4">CCMP1851</strain>
    </source>
</reference>
<dbReference type="PANTHER" id="PTHR45694">
    <property type="entry name" value="GLUTAREDOXIN 2"/>
    <property type="match status" value="1"/>
</dbReference>
<feature type="chain" id="PRO_5046852822" evidence="1">
    <location>
        <begin position="19"/>
        <end position="153"/>
    </location>
</feature>
<comment type="caution">
    <text evidence="3">The sequence shown here is derived from an EMBL/GenBank/DDBJ whole genome shotgun (WGS) entry which is preliminary data.</text>
</comment>
<evidence type="ECO:0000259" key="2">
    <source>
        <dbReference type="Pfam" id="PF00462"/>
    </source>
</evidence>
<evidence type="ECO:0000313" key="3">
    <source>
        <dbReference type="EMBL" id="KAK7233098.1"/>
    </source>
</evidence>
<dbReference type="PROSITE" id="PS51354">
    <property type="entry name" value="GLUTAREDOXIN_2"/>
    <property type="match status" value="1"/>
</dbReference>
<protein>
    <submittedName>
        <fullName evidence="3">Protein disulfide oxidoreductase</fullName>
    </submittedName>
</protein>
<dbReference type="InterPro" id="IPR002109">
    <property type="entry name" value="Glutaredoxin"/>
</dbReference>
<name>A0ABR1FLN2_AURAN</name>
<feature type="domain" description="Glutaredoxin" evidence="2">
    <location>
        <begin position="76"/>
        <end position="125"/>
    </location>
</feature>
<dbReference type="Pfam" id="PF00462">
    <property type="entry name" value="Glutaredoxin"/>
    <property type="match status" value="1"/>
</dbReference>
<keyword evidence="1" id="KW-0732">Signal</keyword>
<dbReference type="PANTHER" id="PTHR45694:SF18">
    <property type="entry name" value="GLUTAREDOXIN-1-RELATED"/>
    <property type="match status" value="1"/>
</dbReference>
<dbReference type="SUPFAM" id="SSF52833">
    <property type="entry name" value="Thioredoxin-like"/>
    <property type="match status" value="1"/>
</dbReference>
<keyword evidence="4" id="KW-1185">Reference proteome</keyword>
<gene>
    <name evidence="3" type="ORF">SO694_00039213</name>
</gene>
<dbReference type="Proteomes" id="UP001363151">
    <property type="component" value="Unassembled WGS sequence"/>
</dbReference>
<dbReference type="EMBL" id="JBBJCI010000364">
    <property type="protein sequence ID" value="KAK7233098.1"/>
    <property type="molecule type" value="Genomic_DNA"/>
</dbReference>
<proteinExistence type="predicted"/>
<accession>A0ABR1FLN2</accession>
<evidence type="ECO:0000256" key="1">
    <source>
        <dbReference type="SAM" id="SignalP"/>
    </source>
</evidence>
<sequence>MLRRLVFALALLAGAAEAFVAPRASSSARALHAEDPTKVWYAEIANTVQNLLTNSPLNEGKKAVVKMLAGPYDEVAAKQLLDAKGAKYTVVELDEVSDGPALRAELGGLVGRTSVPAIWIQSDFVGGCNDGPGIITLDKQGELDARLKAAGAL</sequence>
<dbReference type="InterPro" id="IPR036249">
    <property type="entry name" value="Thioredoxin-like_sf"/>
</dbReference>
<dbReference type="Gene3D" id="3.40.30.10">
    <property type="entry name" value="Glutaredoxin"/>
    <property type="match status" value="1"/>
</dbReference>
<organism evidence="3 4">
    <name type="scientific">Aureococcus anophagefferens</name>
    <name type="common">Harmful bloom alga</name>
    <dbReference type="NCBI Taxonomy" id="44056"/>
    <lineage>
        <taxon>Eukaryota</taxon>
        <taxon>Sar</taxon>
        <taxon>Stramenopiles</taxon>
        <taxon>Ochrophyta</taxon>
        <taxon>Pelagophyceae</taxon>
        <taxon>Pelagomonadales</taxon>
        <taxon>Pelagomonadaceae</taxon>
        <taxon>Aureococcus</taxon>
    </lineage>
</organism>
<evidence type="ECO:0000313" key="4">
    <source>
        <dbReference type="Proteomes" id="UP001363151"/>
    </source>
</evidence>
<feature type="signal peptide" evidence="1">
    <location>
        <begin position="1"/>
        <end position="18"/>
    </location>
</feature>